<gene>
    <name evidence="3" type="primary">pigC</name>
    <name evidence="4" type="ORF">R77569_01596</name>
    <name evidence="3" type="ORF">R77591_00921</name>
</gene>
<dbReference type="EC" id="6.4.-.-" evidence="3"/>
<protein>
    <submittedName>
        <fullName evidence="3">Prodigiosin synthesizing transferase PigC</fullName>
        <ecNumber evidence="3">6.4.-.-</ecNumber>
    </submittedName>
</protein>
<name>A0AAD2AJQ6_9RALS</name>
<evidence type="ECO:0000313" key="3">
    <source>
        <dbReference type="EMBL" id="CAJ0680596.1"/>
    </source>
</evidence>
<dbReference type="GO" id="GO:0016301">
    <property type="term" value="F:kinase activity"/>
    <property type="evidence" value="ECO:0007669"/>
    <property type="project" value="InterPro"/>
</dbReference>
<dbReference type="Proteomes" id="UP001190002">
    <property type="component" value="Unassembled WGS sequence"/>
</dbReference>
<keyword evidence="3" id="KW-0436">Ligase</keyword>
<dbReference type="EMBL" id="CATVXE010000003">
    <property type="protein sequence ID" value="CAJ0680596.1"/>
    <property type="molecule type" value="Genomic_DNA"/>
</dbReference>
<evidence type="ECO:0000259" key="2">
    <source>
        <dbReference type="Pfam" id="PF01326"/>
    </source>
</evidence>
<proteinExistence type="predicted"/>
<dbReference type="Gene3D" id="3.30.470.20">
    <property type="entry name" value="ATP-grasp fold, B domain"/>
    <property type="match status" value="1"/>
</dbReference>
<accession>A0AAD2AJQ6</accession>
<dbReference type="Pfam" id="PF00391">
    <property type="entry name" value="PEP-utilizers"/>
    <property type="match status" value="1"/>
</dbReference>
<evidence type="ECO:0000259" key="1">
    <source>
        <dbReference type="Pfam" id="PF00391"/>
    </source>
</evidence>
<dbReference type="PANTHER" id="PTHR43615:SF1">
    <property type="entry name" value="PPDK_N DOMAIN-CONTAINING PROTEIN"/>
    <property type="match status" value="1"/>
</dbReference>
<evidence type="ECO:0000313" key="4">
    <source>
        <dbReference type="EMBL" id="CAJ0863212.1"/>
    </source>
</evidence>
<dbReference type="InterPro" id="IPR051549">
    <property type="entry name" value="PEP_Utilizing_Enz"/>
</dbReference>
<evidence type="ECO:0000313" key="6">
    <source>
        <dbReference type="Proteomes" id="UP001190452"/>
    </source>
</evidence>
<dbReference type="SUPFAM" id="SSF52009">
    <property type="entry name" value="Phosphohistidine domain"/>
    <property type="match status" value="1"/>
</dbReference>
<dbReference type="SUPFAM" id="SSF56059">
    <property type="entry name" value="Glutathione synthetase ATP-binding domain-like"/>
    <property type="match status" value="1"/>
</dbReference>
<feature type="domain" description="PEP-utilising enzyme mobile" evidence="1">
    <location>
        <begin position="765"/>
        <end position="835"/>
    </location>
</feature>
<dbReference type="InterPro" id="IPR008279">
    <property type="entry name" value="PEP-util_enz_mobile_dom"/>
</dbReference>
<dbReference type="Gene3D" id="3.50.30.10">
    <property type="entry name" value="Phosphohistidine domain"/>
    <property type="match status" value="1"/>
</dbReference>
<sequence length="845" mass="91301">MEARVLDWPAAAAAGAAVAGGKGWQLGRMARLGVPVPDGMVLAVEASRGRAHGDAVPEAVRAALSQALAARGWSHTPVAVRSSAPQEDSAQRSFAGIHETRLNVIGSQALAQAVQAVWDSAYTPQAVAYRQRFGIDPADTAMAVVIMPMLTAVASGIAFTADPLTGRDDHIVINAHWGLGEALVGGHADGDVDRLEVLPEDDTLRVLDRQIGRKRRMTRALPEGGTELVDTATEEAQRAVLDDAQRLALATLARDTARALDFTQPRYDIEWVWDGQRFWIVQARPITTRARHTYAALQTQPTFWTRGNTREVFPAPLSPIDWALYGHAANRMLTLAYSLAGYPLLPGLQHAGLFAGRVYLDVSLMQWEAWDAFGIQPNAINRMLGGTQPEISVPSTTWRQRLGRAARLVRYLMQAGAARRHAQSDLNRARKEAAQWREDNWPETAAELATCLRERFATVRRADGLFFLQGSAGGSVSGLVDMLEKQCPGEGQALAAALMAGAEPSVTAQQSYDLMALAQAAAADAEALAWLRSDTRMGAQWAQQLPAHSAFRQQFGAFLARYGHRAIEESYFRRPRWREQPDYLFDVVVGLIGSDAHALRQRQQAASRQAWQRLPAWLRPIVRAMLKGAVRDSNQREAARSALVAYLEALRVGLLKLGDKLAGNDGLDTPEDIFNLTLDECVAAGSGNLPLRFAAEQARERRKQLERWAAEPEADIVTEHGEVPAAASTSGMPIRDTWRGTAVGAGMAQGPARLVDDAAAGTGLQAGDVLVAPSTDPAWTPLFLKASALVMETGGYLSHGAIVAREFGIPTVVNLPGIRAQLKNGDALRVDGNAGVVSRVAAESP</sequence>
<dbReference type="InterPro" id="IPR013815">
    <property type="entry name" value="ATP_grasp_subdomain_1"/>
</dbReference>
<dbReference type="InterPro" id="IPR036637">
    <property type="entry name" value="Phosphohistidine_dom_sf"/>
</dbReference>
<dbReference type="InterPro" id="IPR002192">
    <property type="entry name" value="PPDK_AMP/ATP-bd"/>
</dbReference>
<dbReference type="GO" id="GO:0016874">
    <property type="term" value="F:ligase activity"/>
    <property type="evidence" value="ECO:0007669"/>
    <property type="project" value="UniProtKB-KW"/>
</dbReference>
<keyword evidence="6" id="KW-1185">Reference proteome</keyword>
<dbReference type="Gene3D" id="3.30.1490.20">
    <property type="entry name" value="ATP-grasp fold, A domain"/>
    <property type="match status" value="2"/>
</dbReference>
<feature type="domain" description="Pyruvate phosphate dikinase AMP/ATP-binding" evidence="2">
    <location>
        <begin position="56"/>
        <end position="294"/>
    </location>
</feature>
<keyword evidence="3" id="KW-0808">Transferase</keyword>
<evidence type="ECO:0000313" key="5">
    <source>
        <dbReference type="Proteomes" id="UP001190002"/>
    </source>
</evidence>
<dbReference type="GO" id="GO:0005524">
    <property type="term" value="F:ATP binding"/>
    <property type="evidence" value="ECO:0007669"/>
    <property type="project" value="InterPro"/>
</dbReference>
<dbReference type="PANTHER" id="PTHR43615">
    <property type="entry name" value="PHOSPHOENOLPYRUVATE SYNTHASE-RELATED"/>
    <property type="match status" value="1"/>
</dbReference>
<reference evidence="3 6" key="1">
    <citation type="submission" date="2023-07" db="EMBL/GenBank/DDBJ databases">
        <authorList>
            <person name="Peeters C."/>
        </authorList>
    </citation>
    <scope>NUCLEOTIDE SEQUENCE</scope>
    <source>
        <strain evidence="4 6">R-77569</strain>
        <strain evidence="3">R-77591</strain>
    </source>
</reference>
<dbReference type="AlphaFoldDB" id="A0AAD2AJQ6"/>
<dbReference type="Proteomes" id="UP001190452">
    <property type="component" value="Unassembled WGS sequence"/>
</dbReference>
<dbReference type="Pfam" id="PF01326">
    <property type="entry name" value="PPDK_N"/>
    <property type="match status" value="1"/>
</dbReference>
<comment type="caution">
    <text evidence="3">The sequence shown here is derived from an EMBL/GenBank/DDBJ whole genome shotgun (WGS) entry which is preliminary data.</text>
</comment>
<organism evidence="3 5">
    <name type="scientific">Ralstonia mannitolilytica</name>
    <dbReference type="NCBI Taxonomy" id="105219"/>
    <lineage>
        <taxon>Bacteria</taxon>
        <taxon>Pseudomonadati</taxon>
        <taxon>Pseudomonadota</taxon>
        <taxon>Betaproteobacteria</taxon>
        <taxon>Burkholderiales</taxon>
        <taxon>Burkholderiaceae</taxon>
        <taxon>Ralstonia</taxon>
    </lineage>
</organism>
<dbReference type="EMBL" id="CAUDKV010000005">
    <property type="protein sequence ID" value="CAJ0863212.1"/>
    <property type="molecule type" value="Genomic_DNA"/>
</dbReference>